<name>A0A0E9S9J5_ANGAN</name>
<sequence>MATRTACSTRLMMNTTQWRPTLQSYNRGWRTGINELTTCTYHFSIFYCFHVRPHD</sequence>
<accession>A0A0E9S9J5</accession>
<protein>
    <submittedName>
        <fullName evidence="1">Uncharacterized protein</fullName>
    </submittedName>
</protein>
<dbReference type="EMBL" id="GBXM01070498">
    <property type="protein sequence ID" value="JAH38079.1"/>
    <property type="molecule type" value="Transcribed_RNA"/>
</dbReference>
<proteinExistence type="predicted"/>
<evidence type="ECO:0000313" key="1">
    <source>
        <dbReference type="EMBL" id="JAH38079.1"/>
    </source>
</evidence>
<organism evidence="1">
    <name type="scientific">Anguilla anguilla</name>
    <name type="common">European freshwater eel</name>
    <name type="synonym">Muraena anguilla</name>
    <dbReference type="NCBI Taxonomy" id="7936"/>
    <lineage>
        <taxon>Eukaryota</taxon>
        <taxon>Metazoa</taxon>
        <taxon>Chordata</taxon>
        <taxon>Craniata</taxon>
        <taxon>Vertebrata</taxon>
        <taxon>Euteleostomi</taxon>
        <taxon>Actinopterygii</taxon>
        <taxon>Neopterygii</taxon>
        <taxon>Teleostei</taxon>
        <taxon>Anguilliformes</taxon>
        <taxon>Anguillidae</taxon>
        <taxon>Anguilla</taxon>
    </lineage>
</organism>
<dbReference type="AlphaFoldDB" id="A0A0E9S9J5"/>
<reference evidence="1" key="2">
    <citation type="journal article" date="2015" name="Fish Shellfish Immunol.">
        <title>Early steps in the European eel (Anguilla anguilla)-Vibrio vulnificus interaction in the gills: Role of the RtxA13 toxin.</title>
        <authorList>
            <person name="Callol A."/>
            <person name="Pajuelo D."/>
            <person name="Ebbesson L."/>
            <person name="Teles M."/>
            <person name="MacKenzie S."/>
            <person name="Amaro C."/>
        </authorList>
    </citation>
    <scope>NUCLEOTIDE SEQUENCE</scope>
</reference>
<reference evidence="1" key="1">
    <citation type="submission" date="2014-11" db="EMBL/GenBank/DDBJ databases">
        <authorList>
            <person name="Amaro Gonzalez C."/>
        </authorList>
    </citation>
    <scope>NUCLEOTIDE SEQUENCE</scope>
</reference>